<gene>
    <name evidence="8" type="ORF">AX245_00385</name>
</gene>
<sequence length="267" mass="29555">MSLLELVNLHKTFEKGTVNENHVLRGLDLTIEDGDFISVIGGNGAGKSTLLNCIAGLISIDQGAITLENQSITKDSVEKRSKDISRVFQDPRMGTATNLTIEENMAIAHKRGNKRHIFRQSVTDDDRQLFKKSLSQLGLGLENRMKTDAAFLSGGQRQALTLAMATLVRPKLLLLDEHTAALDPKTSDMVMELTQKVIEEQRLTALMITHNMEHAIAYGNRLVMLYHGKIVVDVKGEAKRNLTVAELMELFHKNSGQQLIDDALVLG</sequence>
<evidence type="ECO:0000256" key="2">
    <source>
        <dbReference type="ARBA" id="ARBA00022448"/>
    </source>
</evidence>
<dbReference type="InterPro" id="IPR003439">
    <property type="entry name" value="ABC_transporter-like_ATP-bd"/>
</dbReference>
<evidence type="ECO:0000313" key="8">
    <source>
        <dbReference type="EMBL" id="OCM72353.1"/>
    </source>
</evidence>
<dbReference type="PANTHER" id="PTHR42788:SF7">
    <property type="entry name" value="NITRATE ABC TRANSPORTER ATP-BINDING PROTEIN"/>
    <property type="match status" value="1"/>
</dbReference>
<dbReference type="Proteomes" id="UP000093122">
    <property type="component" value="Unassembled WGS sequence"/>
</dbReference>
<keyword evidence="3" id="KW-1003">Cell membrane</keyword>
<evidence type="ECO:0000259" key="7">
    <source>
        <dbReference type="PROSITE" id="PS50893"/>
    </source>
</evidence>
<proteinExistence type="predicted"/>
<organism evidence="8 9">
    <name type="scientific">Streptococcus agalactiae</name>
    <dbReference type="NCBI Taxonomy" id="1311"/>
    <lineage>
        <taxon>Bacteria</taxon>
        <taxon>Bacillati</taxon>
        <taxon>Bacillota</taxon>
        <taxon>Bacilli</taxon>
        <taxon>Lactobacillales</taxon>
        <taxon>Streptococcaceae</taxon>
        <taxon>Streptococcus</taxon>
    </lineage>
</organism>
<evidence type="ECO:0000313" key="9">
    <source>
        <dbReference type="Proteomes" id="UP000093122"/>
    </source>
</evidence>
<dbReference type="InterPro" id="IPR027417">
    <property type="entry name" value="P-loop_NTPase"/>
</dbReference>
<protein>
    <submittedName>
        <fullName evidence="8">ABC transporter ATP-binding protein</fullName>
    </submittedName>
</protein>
<evidence type="ECO:0000256" key="4">
    <source>
        <dbReference type="ARBA" id="ARBA00022741"/>
    </source>
</evidence>
<keyword evidence="4" id="KW-0547">Nucleotide-binding</keyword>
<dbReference type="AlphaFoldDB" id="A0A853P8A9"/>
<dbReference type="RefSeq" id="WP_065736429.1">
    <property type="nucleotide sequence ID" value="NZ_MAWT01000007.1"/>
</dbReference>
<dbReference type="GO" id="GO:0005886">
    <property type="term" value="C:plasma membrane"/>
    <property type="evidence" value="ECO:0007669"/>
    <property type="project" value="UniProtKB-SubCell"/>
</dbReference>
<accession>A0A853P8A9</accession>
<keyword evidence="5 8" id="KW-0067">ATP-binding</keyword>
<dbReference type="SUPFAM" id="SSF52540">
    <property type="entry name" value="P-loop containing nucleoside triphosphate hydrolases"/>
    <property type="match status" value="1"/>
</dbReference>
<dbReference type="PANTHER" id="PTHR42788">
    <property type="entry name" value="TAURINE IMPORT ATP-BINDING PROTEIN-RELATED"/>
    <property type="match status" value="1"/>
</dbReference>
<dbReference type="Gene3D" id="3.40.50.300">
    <property type="entry name" value="P-loop containing nucleotide triphosphate hydrolases"/>
    <property type="match status" value="1"/>
</dbReference>
<dbReference type="GO" id="GO:0016887">
    <property type="term" value="F:ATP hydrolysis activity"/>
    <property type="evidence" value="ECO:0007669"/>
    <property type="project" value="InterPro"/>
</dbReference>
<name>A0A853P8A9_STRAG</name>
<evidence type="ECO:0000256" key="5">
    <source>
        <dbReference type="ARBA" id="ARBA00022840"/>
    </source>
</evidence>
<dbReference type="InterPro" id="IPR003593">
    <property type="entry name" value="AAA+_ATPase"/>
</dbReference>
<dbReference type="GO" id="GO:0005524">
    <property type="term" value="F:ATP binding"/>
    <property type="evidence" value="ECO:0007669"/>
    <property type="project" value="UniProtKB-KW"/>
</dbReference>
<dbReference type="EMBL" id="MAWT01000007">
    <property type="protein sequence ID" value="OCM72353.1"/>
    <property type="molecule type" value="Genomic_DNA"/>
</dbReference>
<dbReference type="InterPro" id="IPR017871">
    <property type="entry name" value="ABC_transporter-like_CS"/>
</dbReference>
<dbReference type="PROSITE" id="PS50893">
    <property type="entry name" value="ABC_TRANSPORTER_2"/>
    <property type="match status" value="1"/>
</dbReference>
<evidence type="ECO:0000256" key="6">
    <source>
        <dbReference type="ARBA" id="ARBA00023136"/>
    </source>
</evidence>
<comment type="caution">
    <text evidence="8">The sequence shown here is derived from an EMBL/GenBank/DDBJ whole genome shotgun (WGS) entry which is preliminary data.</text>
</comment>
<keyword evidence="6" id="KW-0472">Membrane</keyword>
<dbReference type="InterPro" id="IPR050166">
    <property type="entry name" value="ABC_transporter_ATP-bind"/>
</dbReference>
<dbReference type="PROSITE" id="PS00211">
    <property type="entry name" value="ABC_TRANSPORTER_1"/>
    <property type="match status" value="1"/>
</dbReference>
<reference evidence="8 9" key="1">
    <citation type="journal article" date="2016" name="Sci. Rep.">
        <title>Serotype IV Streptococcus agalactiae ST-452 has arisen from large genomic recombination events between CC23 and the hypervirulent CC17 lineages.</title>
        <authorList>
            <person name="Campisi E."/>
            <person name="Rinaudo C.D."/>
            <person name="Donati C."/>
            <person name="Barucco M."/>
            <person name="Torricelli G."/>
            <person name="Edwards M.S."/>
            <person name="Baker C.J."/>
            <person name="Margarit I."/>
            <person name="Rosini R."/>
        </authorList>
    </citation>
    <scope>NUCLEOTIDE SEQUENCE [LARGE SCALE GENOMIC DNA]</scope>
    <source>
        <strain evidence="8 9">CZ-PW-140</strain>
    </source>
</reference>
<comment type="subcellular location">
    <subcellularLocation>
        <location evidence="1">Cell membrane</location>
        <topology evidence="1">Peripheral membrane protein</topology>
    </subcellularLocation>
</comment>
<dbReference type="Pfam" id="PF00005">
    <property type="entry name" value="ABC_tran"/>
    <property type="match status" value="1"/>
</dbReference>
<dbReference type="SMART" id="SM00382">
    <property type="entry name" value="AAA"/>
    <property type="match status" value="1"/>
</dbReference>
<evidence type="ECO:0000256" key="1">
    <source>
        <dbReference type="ARBA" id="ARBA00004202"/>
    </source>
</evidence>
<feature type="domain" description="ABC transporter" evidence="7">
    <location>
        <begin position="4"/>
        <end position="252"/>
    </location>
</feature>
<evidence type="ECO:0000256" key="3">
    <source>
        <dbReference type="ARBA" id="ARBA00022475"/>
    </source>
</evidence>
<keyword evidence="2" id="KW-0813">Transport</keyword>